<keyword evidence="5" id="KW-0256">Endoplasmic reticulum</keyword>
<comment type="caution">
    <text evidence="12">The sequence shown here is derived from an EMBL/GenBank/DDBJ whole genome shotgun (WGS) entry which is preliminary data.</text>
</comment>
<comment type="catalytic activity">
    <reaction evidence="9">
        <text>L-seryl-[protein] + UDP-N-acetyl-alpha-D-glucosamine = 3-O-(N-acetyl-beta-D-glucosaminyl)-L-seryl-[protein] + UDP + H(+)</text>
        <dbReference type="Rhea" id="RHEA:48904"/>
        <dbReference type="Rhea" id="RHEA-COMP:9863"/>
        <dbReference type="Rhea" id="RHEA-COMP:12251"/>
        <dbReference type="ChEBI" id="CHEBI:15378"/>
        <dbReference type="ChEBI" id="CHEBI:29999"/>
        <dbReference type="ChEBI" id="CHEBI:57705"/>
        <dbReference type="ChEBI" id="CHEBI:58223"/>
        <dbReference type="ChEBI" id="CHEBI:90838"/>
        <dbReference type="EC" id="2.4.1.255"/>
    </reaction>
</comment>
<dbReference type="InterPro" id="IPR007657">
    <property type="entry name" value="Glycosyltransferase_61"/>
</dbReference>
<keyword evidence="4" id="KW-0732">Signal</keyword>
<evidence type="ECO:0000256" key="5">
    <source>
        <dbReference type="ARBA" id="ARBA00022824"/>
    </source>
</evidence>
<evidence type="ECO:0000313" key="12">
    <source>
        <dbReference type="EMBL" id="KZZ87558.1"/>
    </source>
</evidence>
<keyword evidence="3 12" id="KW-0808">Transferase</keyword>
<keyword evidence="6" id="KW-0325">Glycoprotein</keyword>
<dbReference type="GO" id="GO:0097363">
    <property type="term" value="F:protein O-acetylglucosaminyltransferase activity"/>
    <property type="evidence" value="ECO:0007669"/>
    <property type="project" value="UniProtKB-EC"/>
</dbReference>
<comment type="catalytic activity">
    <reaction evidence="10">
        <text>L-threonyl-[protein] + UDP-N-acetyl-alpha-D-glucosamine = 3-O-(N-acetyl-beta-D-glucosaminyl)-L-threonyl-[protein] + UDP + H(+)</text>
        <dbReference type="Rhea" id="RHEA:48908"/>
        <dbReference type="Rhea" id="RHEA-COMP:11060"/>
        <dbReference type="Rhea" id="RHEA-COMP:12252"/>
        <dbReference type="ChEBI" id="CHEBI:15378"/>
        <dbReference type="ChEBI" id="CHEBI:30013"/>
        <dbReference type="ChEBI" id="CHEBI:57705"/>
        <dbReference type="ChEBI" id="CHEBI:58223"/>
        <dbReference type="ChEBI" id="CHEBI:90840"/>
        <dbReference type="EC" id="2.4.1.255"/>
    </reaction>
</comment>
<name>A0A167VI36_9HYPO</name>
<dbReference type="OrthoDB" id="529273at2759"/>
<gene>
    <name evidence="12" type="ORF">AAL_08364</name>
</gene>
<dbReference type="PANTHER" id="PTHR20961:SF148">
    <property type="entry name" value="EGF DOMAIN-SPECIFIC O-LINKED N-ACETYLGLUCOSAMINE TRANSFERASE"/>
    <property type="match status" value="1"/>
</dbReference>
<reference evidence="12 13" key="1">
    <citation type="journal article" date="2016" name="Genome Biol. Evol.">
        <title>Divergent and convergent evolution of fungal pathogenicity.</title>
        <authorList>
            <person name="Shang Y."/>
            <person name="Xiao G."/>
            <person name="Zheng P."/>
            <person name="Cen K."/>
            <person name="Zhan S."/>
            <person name="Wang C."/>
        </authorList>
    </citation>
    <scope>NUCLEOTIDE SEQUENCE [LARGE SCALE GENOMIC DNA]</scope>
    <source>
        <strain evidence="12 13">RCEF 2490</strain>
    </source>
</reference>
<evidence type="ECO:0000256" key="10">
    <source>
        <dbReference type="ARBA" id="ARBA00049432"/>
    </source>
</evidence>
<evidence type="ECO:0000256" key="1">
    <source>
        <dbReference type="ARBA" id="ARBA00011970"/>
    </source>
</evidence>
<evidence type="ECO:0000256" key="2">
    <source>
        <dbReference type="ARBA" id="ARBA00022676"/>
    </source>
</evidence>
<feature type="domain" description="Glycosyltransferase 61 catalytic" evidence="11">
    <location>
        <begin position="211"/>
        <end position="287"/>
    </location>
</feature>
<evidence type="ECO:0000256" key="3">
    <source>
        <dbReference type="ARBA" id="ARBA00022679"/>
    </source>
</evidence>
<dbReference type="EMBL" id="AZGY01000036">
    <property type="protein sequence ID" value="KZZ87558.1"/>
    <property type="molecule type" value="Genomic_DNA"/>
</dbReference>
<dbReference type="EC" id="2.4.1.255" evidence="1"/>
<dbReference type="STRING" id="1081109.A0A167VI36"/>
<evidence type="ECO:0000256" key="7">
    <source>
        <dbReference type="ARBA" id="ARBA00040944"/>
    </source>
</evidence>
<evidence type="ECO:0000259" key="11">
    <source>
        <dbReference type="Pfam" id="PF04577"/>
    </source>
</evidence>
<accession>A0A167VI36</accession>
<organism evidence="12 13">
    <name type="scientific">Moelleriella libera RCEF 2490</name>
    <dbReference type="NCBI Taxonomy" id="1081109"/>
    <lineage>
        <taxon>Eukaryota</taxon>
        <taxon>Fungi</taxon>
        <taxon>Dikarya</taxon>
        <taxon>Ascomycota</taxon>
        <taxon>Pezizomycotina</taxon>
        <taxon>Sordariomycetes</taxon>
        <taxon>Hypocreomycetidae</taxon>
        <taxon>Hypocreales</taxon>
        <taxon>Clavicipitaceae</taxon>
        <taxon>Moelleriella</taxon>
    </lineage>
</organism>
<dbReference type="Pfam" id="PF04577">
    <property type="entry name" value="Glyco_transf_61"/>
    <property type="match status" value="1"/>
</dbReference>
<dbReference type="AlphaFoldDB" id="A0A167VI36"/>
<evidence type="ECO:0000256" key="6">
    <source>
        <dbReference type="ARBA" id="ARBA00023180"/>
    </source>
</evidence>
<proteinExistence type="predicted"/>
<evidence type="ECO:0000256" key="4">
    <source>
        <dbReference type="ARBA" id="ARBA00022729"/>
    </source>
</evidence>
<evidence type="ECO:0000256" key="8">
    <source>
        <dbReference type="ARBA" id="ARBA00042574"/>
    </source>
</evidence>
<dbReference type="PANTHER" id="PTHR20961">
    <property type="entry name" value="GLYCOSYLTRANSFERASE"/>
    <property type="match status" value="1"/>
</dbReference>
<dbReference type="InterPro" id="IPR049625">
    <property type="entry name" value="Glyco_transf_61_cat"/>
</dbReference>
<evidence type="ECO:0000256" key="9">
    <source>
        <dbReference type="ARBA" id="ARBA00048317"/>
    </source>
</evidence>
<evidence type="ECO:0000313" key="13">
    <source>
        <dbReference type="Proteomes" id="UP000078544"/>
    </source>
</evidence>
<keyword evidence="2" id="KW-0328">Glycosyltransferase</keyword>
<sequence>MCYGHRAVFDESLHRFRLGCNLRPLTPDEVARGIPDAPEHLTRYWYETGPGAIVDATVLFDEVVPAEQSQITTIRLKREGEDNPRHSLMEIMSLSWSLDVLQISVDERGEPFITPKSGATTQVVIADEHEDGPYIDLWKLFAKMPIRRLKELNASEPMSDLIIPFAGGSNTLWQGDWENLMCQDSTLVKTFVSRALTFYDIATPTKDDPDVLVTYIRRANTRKLLDEDVLIQALREGILHMKLHVVDFATIPFGEQLKIIRRTDLLVGVHGAGLTHLMFLQPGASVIEILPEGLQHKGFRNLAQMLDISYFRAHTKMHGDASGDNQWQFGAVEMNQQKLVELVQYGVKSQYNKGKKSYDLL</sequence>
<keyword evidence="13" id="KW-1185">Reference proteome</keyword>
<dbReference type="Proteomes" id="UP000078544">
    <property type="component" value="Unassembled WGS sequence"/>
</dbReference>
<protein>
    <recommendedName>
        <fullName evidence="7">EGF domain-specific O-linked N-acetylglucosamine transferase</fullName>
        <ecNumber evidence="1">2.4.1.255</ecNumber>
    </recommendedName>
    <alternativeName>
        <fullName evidence="8">Extracellular O-linked N-acetylglucosamine transferase</fullName>
    </alternativeName>
</protein>